<reference evidence="7" key="2">
    <citation type="submission" date="2025-08" db="UniProtKB">
        <authorList>
            <consortium name="RefSeq"/>
        </authorList>
    </citation>
    <scope>IDENTIFICATION</scope>
    <source>
        <tissue evidence="7">Leaf</tissue>
    </source>
</reference>
<dbReference type="InterPro" id="IPR014002">
    <property type="entry name" value="Agenet_dom_plant"/>
</dbReference>
<feature type="compositionally biased region" description="Basic residues" evidence="4">
    <location>
        <begin position="166"/>
        <end position="178"/>
    </location>
</feature>
<dbReference type="AlphaFoldDB" id="A0A9W3BZX4"/>
<evidence type="ECO:0000313" key="7">
    <source>
        <dbReference type="RefSeq" id="XP_056844776.1"/>
    </source>
</evidence>
<dbReference type="Pfam" id="PF05266">
    <property type="entry name" value="DUF724"/>
    <property type="match status" value="1"/>
</dbReference>
<sequence>MDSLETMKNPEKEEENMFITKDCEVEVCCEEEGFKGAWYRAILEETPTSSGRKKLKVRYTTLLQEDCSTLFTETVEQRSIRPVPPDDLNDGVVLEEGSVVDADHNDGWWKGVIVKKMEDDKFLVHFDSPPDTIQFDKLQLRPHFDWTGSRWVRSHNKVSEEQYHKEHIHKRKRKRKQTHNSNLEKTEALIADTSDKDDYDQTLSAWILGVKSSNIGSNKLRLSPDETGASEATTMVLPFTKRCSPLWKALESMEVYKTAKQSPHFIPLLETREEFREGLAVGQMVNFSTLLERVKNLQPHTPKSTLEGLKECFAELEKYGFDVTTPISRINMLFSLIEKQVKTEKRLKNNAKKMKKEVRKMQKLEQDTRAVECKILELQSQREVLEQKKKDVSEIQLCAEDLDKEIQDVDFGTTVSGAWLY</sequence>
<keyword evidence="6" id="KW-1185">Reference proteome</keyword>
<organism evidence="6 7">
    <name type="scientific">Raphanus sativus</name>
    <name type="common">Radish</name>
    <name type="synonym">Raphanus raphanistrum var. sativus</name>
    <dbReference type="NCBI Taxonomy" id="3726"/>
    <lineage>
        <taxon>Eukaryota</taxon>
        <taxon>Viridiplantae</taxon>
        <taxon>Streptophyta</taxon>
        <taxon>Embryophyta</taxon>
        <taxon>Tracheophyta</taxon>
        <taxon>Spermatophyta</taxon>
        <taxon>Magnoliopsida</taxon>
        <taxon>eudicotyledons</taxon>
        <taxon>Gunneridae</taxon>
        <taxon>Pentapetalae</taxon>
        <taxon>rosids</taxon>
        <taxon>malvids</taxon>
        <taxon>Brassicales</taxon>
        <taxon>Brassicaceae</taxon>
        <taxon>Brassiceae</taxon>
        <taxon>Raphanus</taxon>
    </lineage>
</organism>
<feature type="domain" description="Agenet" evidence="5">
    <location>
        <begin position="17"/>
        <end position="88"/>
    </location>
</feature>
<dbReference type="Proteomes" id="UP000504610">
    <property type="component" value="Chromosome 6"/>
</dbReference>
<dbReference type="RefSeq" id="XP_056844776.1">
    <property type="nucleotide sequence ID" value="XM_056988796.1"/>
</dbReference>
<protein>
    <submittedName>
        <fullName evidence="7">DUF724 domain-containing protein 3-like isoform X2</fullName>
    </submittedName>
</protein>
<gene>
    <name evidence="7" type="primary">LOC108808874</name>
</gene>
<evidence type="ECO:0000256" key="3">
    <source>
        <dbReference type="SAM" id="Coils"/>
    </source>
</evidence>
<dbReference type="InterPro" id="IPR008395">
    <property type="entry name" value="Agenet-like_dom"/>
</dbReference>
<evidence type="ECO:0000256" key="1">
    <source>
        <dbReference type="ARBA" id="ARBA00022448"/>
    </source>
</evidence>
<feature type="domain" description="Agenet" evidence="5">
    <location>
        <begin position="92"/>
        <end position="148"/>
    </location>
</feature>
<dbReference type="GeneID" id="108808874"/>
<evidence type="ECO:0000256" key="2">
    <source>
        <dbReference type="ARBA" id="ARBA00022604"/>
    </source>
</evidence>
<keyword evidence="2" id="KW-0341">Growth regulation</keyword>
<dbReference type="CDD" id="cd20405">
    <property type="entry name" value="Tudor_Agenet_AtDUF_rpt1_3"/>
    <property type="match status" value="1"/>
</dbReference>
<dbReference type="Gene3D" id="2.30.30.140">
    <property type="match status" value="1"/>
</dbReference>
<evidence type="ECO:0000256" key="4">
    <source>
        <dbReference type="SAM" id="MobiDB-lite"/>
    </source>
</evidence>
<dbReference type="Pfam" id="PF05641">
    <property type="entry name" value="Agenet"/>
    <property type="match status" value="2"/>
</dbReference>
<dbReference type="PANTHER" id="PTHR31917:SF134">
    <property type="entry name" value="AGENET DOMAIN-CONTAINING PROTEIN"/>
    <property type="match status" value="1"/>
</dbReference>
<feature type="coiled-coil region" evidence="3">
    <location>
        <begin position="337"/>
        <end position="405"/>
    </location>
</feature>
<dbReference type="CDD" id="cd20406">
    <property type="entry name" value="Tudor_Agenet_AtDUF_rpt2_4"/>
    <property type="match status" value="1"/>
</dbReference>
<evidence type="ECO:0000259" key="5">
    <source>
        <dbReference type="SMART" id="SM00743"/>
    </source>
</evidence>
<proteinExistence type="predicted"/>
<dbReference type="SMART" id="SM00743">
    <property type="entry name" value="Agenet"/>
    <property type="match status" value="2"/>
</dbReference>
<dbReference type="InterPro" id="IPR007930">
    <property type="entry name" value="DUF724"/>
</dbReference>
<keyword evidence="1" id="KW-0813">Transport</keyword>
<dbReference type="PANTHER" id="PTHR31917">
    <property type="entry name" value="AGENET DOMAIN-CONTAINING PROTEIN-RELATED"/>
    <property type="match status" value="1"/>
</dbReference>
<evidence type="ECO:0000313" key="6">
    <source>
        <dbReference type="Proteomes" id="UP000504610"/>
    </source>
</evidence>
<name>A0A9W3BZX4_RAPSA</name>
<reference evidence="6" key="1">
    <citation type="journal article" date="2019" name="Database">
        <title>The radish genome database (RadishGD): an integrated information resource for radish genomics.</title>
        <authorList>
            <person name="Yu H.J."/>
            <person name="Baek S."/>
            <person name="Lee Y.J."/>
            <person name="Cho A."/>
            <person name="Mun J.H."/>
        </authorList>
    </citation>
    <scope>NUCLEOTIDE SEQUENCE [LARGE SCALE GENOMIC DNA]</scope>
    <source>
        <strain evidence="6">cv. WK10039</strain>
    </source>
</reference>
<accession>A0A9W3BZX4</accession>
<feature type="region of interest" description="Disordered" evidence="4">
    <location>
        <begin position="164"/>
        <end position="185"/>
    </location>
</feature>
<keyword evidence="3" id="KW-0175">Coiled coil</keyword>